<sequence length="97" mass="10848">MCYSVRIYNPQRFPRPLTQFCEATSSLRPLPKSSPLPAHHTMCSIPLGKKQWTSRWDALPGEIRLLILGALIQDGCTLGRLATVSYHRGIPESVLDS</sequence>
<gene>
    <name evidence="1" type="ORF">B0T25DRAFT_558646</name>
</gene>
<proteinExistence type="predicted"/>
<dbReference type="EMBL" id="JAUIQD010000008">
    <property type="protein sequence ID" value="KAK3341565.1"/>
    <property type="molecule type" value="Genomic_DNA"/>
</dbReference>
<dbReference type="Proteomes" id="UP001275084">
    <property type="component" value="Unassembled WGS sequence"/>
</dbReference>
<dbReference type="AlphaFoldDB" id="A0AAJ0H6J0"/>
<reference evidence="1" key="1">
    <citation type="journal article" date="2023" name="Mol. Phylogenet. Evol.">
        <title>Genome-scale phylogeny and comparative genomics of the fungal order Sordariales.</title>
        <authorList>
            <person name="Hensen N."/>
            <person name="Bonometti L."/>
            <person name="Westerberg I."/>
            <person name="Brannstrom I.O."/>
            <person name="Guillou S."/>
            <person name="Cros-Aarteil S."/>
            <person name="Calhoun S."/>
            <person name="Haridas S."/>
            <person name="Kuo A."/>
            <person name="Mondo S."/>
            <person name="Pangilinan J."/>
            <person name="Riley R."/>
            <person name="LaButti K."/>
            <person name="Andreopoulos B."/>
            <person name="Lipzen A."/>
            <person name="Chen C."/>
            <person name="Yan M."/>
            <person name="Daum C."/>
            <person name="Ng V."/>
            <person name="Clum A."/>
            <person name="Steindorff A."/>
            <person name="Ohm R.A."/>
            <person name="Martin F."/>
            <person name="Silar P."/>
            <person name="Natvig D.O."/>
            <person name="Lalanne C."/>
            <person name="Gautier V."/>
            <person name="Ament-Velasquez S.L."/>
            <person name="Kruys A."/>
            <person name="Hutchinson M.I."/>
            <person name="Powell A.J."/>
            <person name="Barry K."/>
            <person name="Miller A.N."/>
            <person name="Grigoriev I.V."/>
            <person name="Debuchy R."/>
            <person name="Gladieux P."/>
            <person name="Hiltunen Thoren M."/>
            <person name="Johannesson H."/>
        </authorList>
    </citation>
    <scope>NUCLEOTIDE SEQUENCE</scope>
    <source>
        <strain evidence="1">CBS 955.72</strain>
    </source>
</reference>
<organism evidence="1 2">
    <name type="scientific">Lasiosphaeria hispida</name>
    <dbReference type="NCBI Taxonomy" id="260671"/>
    <lineage>
        <taxon>Eukaryota</taxon>
        <taxon>Fungi</taxon>
        <taxon>Dikarya</taxon>
        <taxon>Ascomycota</taxon>
        <taxon>Pezizomycotina</taxon>
        <taxon>Sordariomycetes</taxon>
        <taxon>Sordariomycetidae</taxon>
        <taxon>Sordariales</taxon>
        <taxon>Lasiosphaeriaceae</taxon>
        <taxon>Lasiosphaeria</taxon>
    </lineage>
</organism>
<evidence type="ECO:0000313" key="2">
    <source>
        <dbReference type="Proteomes" id="UP001275084"/>
    </source>
</evidence>
<accession>A0AAJ0H6J0</accession>
<comment type="caution">
    <text evidence="1">The sequence shown here is derived from an EMBL/GenBank/DDBJ whole genome shotgun (WGS) entry which is preliminary data.</text>
</comment>
<keyword evidence="2" id="KW-1185">Reference proteome</keyword>
<protein>
    <submittedName>
        <fullName evidence="1">Uncharacterized protein</fullName>
    </submittedName>
</protein>
<reference evidence="1" key="2">
    <citation type="submission" date="2023-06" db="EMBL/GenBank/DDBJ databases">
        <authorList>
            <consortium name="Lawrence Berkeley National Laboratory"/>
            <person name="Haridas S."/>
            <person name="Hensen N."/>
            <person name="Bonometti L."/>
            <person name="Westerberg I."/>
            <person name="Brannstrom I.O."/>
            <person name="Guillou S."/>
            <person name="Cros-Aarteil S."/>
            <person name="Calhoun S."/>
            <person name="Kuo A."/>
            <person name="Mondo S."/>
            <person name="Pangilinan J."/>
            <person name="Riley R."/>
            <person name="Labutti K."/>
            <person name="Andreopoulos B."/>
            <person name="Lipzen A."/>
            <person name="Chen C."/>
            <person name="Yanf M."/>
            <person name="Daum C."/>
            <person name="Ng V."/>
            <person name="Clum A."/>
            <person name="Steindorff A."/>
            <person name="Ohm R."/>
            <person name="Martin F."/>
            <person name="Silar P."/>
            <person name="Natvig D."/>
            <person name="Lalanne C."/>
            <person name="Gautier V."/>
            <person name="Ament-Velasquez S.L."/>
            <person name="Kruys A."/>
            <person name="Hutchinson M.I."/>
            <person name="Powell A.J."/>
            <person name="Barry K."/>
            <person name="Miller A.N."/>
            <person name="Grigoriev I.V."/>
            <person name="Debuchy R."/>
            <person name="Gladieux P."/>
            <person name="Thoren M.H."/>
            <person name="Johannesson H."/>
        </authorList>
    </citation>
    <scope>NUCLEOTIDE SEQUENCE</scope>
    <source>
        <strain evidence="1">CBS 955.72</strain>
    </source>
</reference>
<evidence type="ECO:0000313" key="1">
    <source>
        <dbReference type="EMBL" id="KAK3341565.1"/>
    </source>
</evidence>
<name>A0AAJ0H6J0_9PEZI</name>